<proteinExistence type="predicted"/>
<accession>A0ABD3HC52</accession>
<gene>
    <name evidence="1" type="ORF">R1sor_014279</name>
</gene>
<organism evidence="1 2">
    <name type="scientific">Riccia sorocarpa</name>
    <dbReference type="NCBI Taxonomy" id="122646"/>
    <lineage>
        <taxon>Eukaryota</taxon>
        <taxon>Viridiplantae</taxon>
        <taxon>Streptophyta</taxon>
        <taxon>Embryophyta</taxon>
        <taxon>Marchantiophyta</taxon>
        <taxon>Marchantiopsida</taxon>
        <taxon>Marchantiidae</taxon>
        <taxon>Marchantiales</taxon>
        <taxon>Ricciaceae</taxon>
        <taxon>Riccia</taxon>
    </lineage>
</organism>
<evidence type="ECO:0000313" key="2">
    <source>
        <dbReference type="Proteomes" id="UP001633002"/>
    </source>
</evidence>
<dbReference type="EMBL" id="JBJQOH010000004">
    <property type="protein sequence ID" value="KAL3687970.1"/>
    <property type="molecule type" value="Genomic_DNA"/>
</dbReference>
<protein>
    <submittedName>
        <fullName evidence="1">Uncharacterized protein</fullName>
    </submittedName>
</protein>
<keyword evidence="2" id="KW-1185">Reference proteome</keyword>
<sequence>MELVEKSFMSKYDSGFHRALIAMCAFVPYSFKELTNIDVVDFSAMRQFGILQYIASLQRHCVPSDFFFRIFNTDASDERLQITRADCRSNVIGWSEVMNVSGGEHSDEDEFRGTKIMHMQLLPYKPSAFLPETVKKNLNKVLVSEKDYEEVLYYREAAPYGPTYYLMTLIAEVQAMLKPNPGSDEE</sequence>
<reference evidence="1 2" key="1">
    <citation type="submission" date="2024-09" db="EMBL/GenBank/DDBJ databases">
        <title>Chromosome-scale assembly of Riccia sorocarpa.</title>
        <authorList>
            <person name="Paukszto L."/>
        </authorList>
    </citation>
    <scope>NUCLEOTIDE SEQUENCE [LARGE SCALE GENOMIC DNA]</scope>
    <source>
        <strain evidence="1">LP-2024</strain>
        <tissue evidence="1">Aerial parts of the thallus</tissue>
    </source>
</reference>
<dbReference type="AlphaFoldDB" id="A0ABD3HC52"/>
<dbReference type="Proteomes" id="UP001633002">
    <property type="component" value="Unassembled WGS sequence"/>
</dbReference>
<evidence type="ECO:0000313" key="1">
    <source>
        <dbReference type="EMBL" id="KAL3687970.1"/>
    </source>
</evidence>
<comment type="caution">
    <text evidence="1">The sequence shown here is derived from an EMBL/GenBank/DDBJ whole genome shotgun (WGS) entry which is preliminary data.</text>
</comment>
<name>A0ABD3HC52_9MARC</name>